<keyword evidence="2" id="KW-0560">Oxidoreductase</keyword>
<dbReference type="InterPro" id="IPR037151">
    <property type="entry name" value="AlkB-like_sf"/>
</dbReference>
<evidence type="ECO:0000313" key="3">
    <source>
        <dbReference type="Proteomes" id="UP001525968"/>
    </source>
</evidence>
<evidence type="ECO:0000313" key="2">
    <source>
        <dbReference type="EMBL" id="MCT9812659.1"/>
    </source>
</evidence>
<dbReference type="Proteomes" id="UP001525968">
    <property type="component" value="Unassembled WGS sequence"/>
</dbReference>
<reference evidence="2 3" key="1">
    <citation type="submission" date="2022-09" db="EMBL/GenBank/DDBJ databases">
        <title>Draft genome of isolate Be4.</title>
        <authorList>
            <person name="Sanchez-Castro I."/>
            <person name="Martinez-Rodriguez P."/>
            <person name="Descostes M."/>
            <person name="Merroun M."/>
        </authorList>
    </citation>
    <scope>NUCLEOTIDE SEQUENCE [LARGE SCALE GENOMIC DNA]</scope>
    <source>
        <strain evidence="2 3">Be4</strain>
    </source>
</reference>
<dbReference type="RefSeq" id="WP_261501904.1">
    <property type="nucleotide sequence ID" value="NZ_JAODYH010000011.1"/>
</dbReference>
<organism evidence="2 3">
    <name type="scientific">Acidovorax bellezanensis</name>
    <dbReference type="NCBI Taxonomy" id="2976702"/>
    <lineage>
        <taxon>Bacteria</taxon>
        <taxon>Pseudomonadati</taxon>
        <taxon>Pseudomonadota</taxon>
        <taxon>Betaproteobacteria</taxon>
        <taxon>Burkholderiales</taxon>
        <taxon>Comamonadaceae</taxon>
        <taxon>Acidovorax</taxon>
    </lineage>
</organism>
<dbReference type="GO" id="GO:0051213">
    <property type="term" value="F:dioxygenase activity"/>
    <property type="evidence" value="ECO:0007669"/>
    <property type="project" value="UniProtKB-KW"/>
</dbReference>
<dbReference type="EMBL" id="JAODYH010000011">
    <property type="protein sequence ID" value="MCT9812659.1"/>
    <property type="molecule type" value="Genomic_DNA"/>
</dbReference>
<name>A0ABT2PS96_9BURK</name>
<feature type="domain" description="Fe2OG dioxygenase" evidence="1">
    <location>
        <begin position="98"/>
        <end position="192"/>
    </location>
</feature>
<sequence>MNQCSLFGNEEVQASIPGLVYQPEFLSRDEEQELIDIIRSLPLHAAKYKEYLARRRVVSFGGSYDFDTHELKPARALDARLLPLRQRVAAWRGVPAETLAHALVAEYAPGTPLGWHRDVPNFERIFGVSLGSEATLKFRPFPYVPDMQRQVVDLKVQLRSVYMLADKARWRWQHCVEPTRELRWSITFRDLQAFA</sequence>
<proteinExistence type="predicted"/>
<dbReference type="Pfam" id="PF13532">
    <property type="entry name" value="2OG-FeII_Oxy_2"/>
    <property type="match status" value="1"/>
</dbReference>
<keyword evidence="2" id="KW-0223">Dioxygenase</keyword>
<dbReference type="InterPro" id="IPR005123">
    <property type="entry name" value="Oxoglu/Fe-dep_dioxygenase_dom"/>
</dbReference>
<dbReference type="Gene3D" id="2.60.120.590">
    <property type="entry name" value="Alpha-ketoglutarate-dependent dioxygenase AlkB-like"/>
    <property type="match status" value="1"/>
</dbReference>
<dbReference type="SUPFAM" id="SSF51197">
    <property type="entry name" value="Clavaminate synthase-like"/>
    <property type="match status" value="1"/>
</dbReference>
<keyword evidence="3" id="KW-1185">Reference proteome</keyword>
<dbReference type="PROSITE" id="PS51471">
    <property type="entry name" value="FE2OG_OXY"/>
    <property type="match status" value="1"/>
</dbReference>
<dbReference type="InterPro" id="IPR027450">
    <property type="entry name" value="AlkB-like"/>
</dbReference>
<dbReference type="PANTHER" id="PTHR12463:SF1">
    <property type="entry name" value="2-OXOGLUTARATE AND FE-DEPENDENT OXYGENASE FAMILY PROTEIN"/>
    <property type="match status" value="1"/>
</dbReference>
<protein>
    <submittedName>
        <fullName evidence="2">Alpha-ketoglutarate-dependent dioxygenase AlkB</fullName>
    </submittedName>
</protein>
<evidence type="ECO:0000259" key="1">
    <source>
        <dbReference type="PROSITE" id="PS51471"/>
    </source>
</evidence>
<accession>A0ABT2PS96</accession>
<dbReference type="InterPro" id="IPR032857">
    <property type="entry name" value="ALKBH4"/>
</dbReference>
<dbReference type="PANTHER" id="PTHR12463">
    <property type="entry name" value="OXYGENASE-RELATED"/>
    <property type="match status" value="1"/>
</dbReference>
<gene>
    <name evidence="2" type="ORF">N0K08_18670</name>
</gene>
<comment type="caution">
    <text evidence="2">The sequence shown here is derived from an EMBL/GenBank/DDBJ whole genome shotgun (WGS) entry which is preliminary data.</text>
</comment>